<proteinExistence type="predicted"/>
<dbReference type="EMBL" id="AP026729">
    <property type="protein sequence ID" value="BDQ60881.1"/>
    <property type="molecule type" value="Genomic_DNA"/>
</dbReference>
<protein>
    <submittedName>
        <fullName evidence="1">Uncharacterized protein</fullName>
    </submittedName>
</protein>
<evidence type="ECO:0000313" key="1">
    <source>
        <dbReference type="EMBL" id="BDQ60881.1"/>
    </source>
</evidence>
<gene>
    <name evidence="1" type="ORF">EfsSVR2332_09590</name>
</gene>
<organism evidence="1 2">
    <name type="scientific">Enterococcus faecalis</name>
    <name type="common">Streptococcus faecalis</name>
    <dbReference type="NCBI Taxonomy" id="1351"/>
    <lineage>
        <taxon>Bacteria</taxon>
        <taxon>Bacillati</taxon>
        <taxon>Bacillota</taxon>
        <taxon>Bacilli</taxon>
        <taxon>Lactobacillales</taxon>
        <taxon>Enterococcaceae</taxon>
        <taxon>Enterococcus</taxon>
    </lineage>
</organism>
<evidence type="ECO:0000313" key="2">
    <source>
        <dbReference type="Proteomes" id="UP001317613"/>
    </source>
</evidence>
<reference evidence="1" key="1">
    <citation type="submission" date="2022-08" db="EMBL/GenBank/DDBJ databases">
        <title>Molecular epidemiological analysis of five strains of VanD-type vancomycin-resistant Enterococcus faecalis.</title>
        <authorList>
            <person name="Mimura K."/>
            <person name="Hashimoto Y."/>
            <person name="Tomita H."/>
        </authorList>
    </citation>
    <scope>NUCLEOTIDE SEQUENCE</scope>
    <source>
        <strain evidence="1">SVR2332</strain>
    </source>
</reference>
<accession>A0AC59HME2</accession>
<sequence>MNKQELIEELECIEVSTDSLDYLRGANYATERAISLAKQLDEPIKVVVPKFVAEWLDKHKYSTDIIDLFLSVEYATDSDGFVAEKWDYSGKFYDWLSNSADIQFTLCDAMRYGYEVEKEQLYWAVRGVTDYFRCDEKIIVFKKEEEALEVANLIGINTEVKKMNSIDCSECISIEELRNENEEPLFYVALPKIGDTEFCYLWTDTDGAVYTQGNKGLCIGRLKHTEQEIKAIDERYWLFAVKVDGE</sequence>
<dbReference type="Proteomes" id="UP001317613">
    <property type="component" value="Chromosome"/>
</dbReference>
<name>A0AC59HME2_ENTFL</name>